<dbReference type="InterPro" id="IPR051609">
    <property type="entry name" value="NmrA/Isoflavone_reductase-like"/>
</dbReference>
<dbReference type="eggNOG" id="ENOG502RXEE">
    <property type="taxonomic scope" value="Eukaryota"/>
</dbReference>
<name>J3P2C8_GAET3</name>
<reference evidence="5" key="2">
    <citation type="submission" date="2010-07" db="EMBL/GenBank/DDBJ databases">
        <authorList>
            <consortium name="The Broad Institute Genome Sequencing Platform"/>
            <consortium name="Broad Institute Genome Sequencing Center for Infectious Disease"/>
            <person name="Ma L.-J."/>
            <person name="Dead R."/>
            <person name="Young S."/>
            <person name="Zeng Q."/>
            <person name="Koehrsen M."/>
            <person name="Alvarado L."/>
            <person name="Berlin A."/>
            <person name="Chapman S.B."/>
            <person name="Chen Z."/>
            <person name="Freedman E."/>
            <person name="Gellesch M."/>
            <person name="Goldberg J."/>
            <person name="Griggs A."/>
            <person name="Gujja S."/>
            <person name="Heilman E.R."/>
            <person name="Heiman D."/>
            <person name="Hepburn T."/>
            <person name="Howarth C."/>
            <person name="Jen D."/>
            <person name="Larson L."/>
            <person name="Mehta T."/>
            <person name="Neiman D."/>
            <person name="Pearson M."/>
            <person name="Roberts A."/>
            <person name="Saif S."/>
            <person name="Shea T."/>
            <person name="Shenoy N."/>
            <person name="Sisk P."/>
            <person name="Stolte C."/>
            <person name="Sykes S."/>
            <person name="Walk T."/>
            <person name="White J."/>
            <person name="Yandava C."/>
            <person name="Haas B."/>
            <person name="Nusbaum C."/>
            <person name="Birren B."/>
        </authorList>
    </citation>
    <scope>NUCLEOTIDE SEQUENCE</scope>
    <source>
        <strain evidence="5">R3-111a-1</strain>
    </source>
</reference>
<dbReference type="InterPro" id="IPR036291">
    <property type="entry name" value="NAD(P)-bd_dom_sf"/>
</dbReference>
<evidence type="ECO:0000256" key="3">
    <source>
        <dbReference type="ARBA" id="ARBA00023002"/>
    </source>
</evidence>
<dbReference type="Pfam" id="PF05368">
    <property type="entry name" value="NmrA"/>
    <property type="match status" value="1"/>
</dbReference>
<reference evidence="7" key="1">
    <citation type="submission" date="2010-07" db="EMBL/GenBank/DDBJ databases">
        <title>The genome sequence of Gaeumannomyces graminis var. tritici strain R3-111a-1.</title>
        <authorList>
            <consortium name="The Broad Institute Genome Sequencing Platform"/>
            <person name="Ma L.-J."/>
            <person name="Dead R."/>
            <person name="Young S."/>
            <person name="Zeng Q."/>
            <person name="Koehrsen M."/>
            <person name="Alvarado L."/>
            <person name="Berlin A."/>
            <person name="Chapman S.B."/>
            <person name="Chen Z."/>
            <person name="Freedman E."/>
            <person name="Gellesch M."/>
            <person name="Goldberg J."/>
            <person name="Griggs A."/>
            <person name="Gujja S."/>
            <person name="Heilman E.R."/>
            <person name="Heiman D."/>
            <person name="Hepburn T."/>
            <person name="Howarth C."/>
            <person name="Jen D."/>
            <person name="Larson L."/>
            <person name="Mehta T."/>
            <person name="Neiman D."/>
            <person name="Pearson M."/>
            <person name="Roberts A."/>
            <person name="Saif S."/>
            <person name="Shea T."/>
            <person name="Shenoy N."/>
            <person name="Sisk P."/>
            <person name="Stolte C."/>
            <person name="Sykes S."/>
            <person name="Walk T."/>
            <person name="White J."/>
            <person name="Yandava C."/>
            <person name="Haas B."/>
            <person name="Nusbaum C."/>
            <person name="Birren B."/>
        </authorList>
    </citation>
    <scope>NUCLEOTIDE SEQUENCE [LARGE SCALE GENOMIC DNA]</scope>
    <source>
        <strain evidence="7">R3-111a-1</strain>
    </source>
</reference>
<dbReference type="GeneID" id="20348133"/>
<organism evidence="5">
    <name type="scientific">Gaeumannomyces tritici (strain R3-111a-1)</name>
    <name type="common">Wheat and barley take-all root rot fungus</name>
    <name type="synonym">Gaeumannomyces graminis var. tritici</name>
    <dbReference type="NCBI Taxonomy" id="644352"/>
    <lineage>
        <taxon>Eukaryota</taxon>
        <taxon>Fungi</taxon>
        <taxon>Dikarya</taxon>
        <taxon>Ascomycota</taxon>
        <taxon>Pezizomycotina</taxon>
        <taxon>Sordariomycetes</taxon>
        <taxon>Sordariomycetidae</taxon>
        <taxon>Magnaporthales</taxon>
        <taxon>Magnaporthaceae</taxon>
        <taxon>Gaeumannomyces</taxon>
    </lineage>
</organism>
<keyword evidence="2" id="KW-0521">NADP</keyword>
<accession>J3P2C8</accession>
<dbReference type="EMBL" id="GL385398">
    <property type="protein sequence ID" value="EJT73820.1"/>
    <property type="molecule type" value="Genomic_DNA"/>
</dbReference>
<dbReference type="PANTHER" id="PTHR47706:SF4">
    <property type="entry name" value="NMRA-LIKE DOMAIN-CONTAINING PROTEIN"/>
    <property type="match status" value="1"/>
</dbReference>
<keyword evidence="7" id="KW-1185">Reference proteome</keyword>
<dbReference type="GO" id="GO:0016491">
    <property type="term" value="F:oxidoreductase activity"/>
    <property type="evidence" value="ECO:0007669"/>
    <property type="project" value="UniProtKB-KW"/>
</dbReference>
<dbReference type="STRING" id="644352.J3P2C8"/>
<evidence type="ECO:0000256" key="1">
    <source>
        <dbReference type="ARBA" id="ARBA00005725"/>
    </source>
</evidence>
<dbReference type="VEuPathDB" id="FungiDB:GGTG_07675"/>
<dbReference type="EnsemblFungi" id="EJT73820">
    <property type="protein sequence ID" value="EJT73820"/>
    <property type="gene ID" value="GGTG_07675"/>
</dbReference>
<dbReference type="AlphaFoldDB" id="J3P2C8"/>
<evidence type="ECO:0000256" key="2">
    <source>
        <dbReference type="ARBA" id="ARBA00022857"/>
    </source>
</evidence>
<dbReference type="SUPFAM" id="SSF51735">
    <property type="entry name" value="NAD(P)-binding Rossmann-fold domains"/>
    <property type="match status" value="1"/>
</dbReference>
<protein>
    <recommendedName>
        <fullName evidence="4">NmrA-like domain-containing protein</fullName>
    </recommendedName>
</protein>
<reference evidence="5" key="3">
    <citation type="submission" date="2010-09" db="EMBL/GenBank/DDBJ databases">
        <title>Annotation of Gaeumannomyces graminis var. tritici R3-111a-1.</title>
        <authorList>
            <consortium name="The Broad Institute Genome Sequencing Platform"/>
            <person name="Ma L.-J."/>
            <person name="Dead R."/>
            <person name="Young S.K."/>
            <person name="Zeng Q."/>
            <person name="Gargeya S."/>
            <person name="Fitzgerald M."/>
            <person name="Haas B."/>
            <person name="Abouelleil A."/>
            <person name="Alvarado L."/>
            <person name="Arachchi H.M."/>
            <person name="Berlin A."/>
            <person name="Brown A."/>
            <person name="Chapman S.B."/>
            <person name="Chen Z."/>
            <person name="Dunbar C."/>
            <person name="Freedman E."/>
            <person name="Gearin G."/>
            <person name="Gellesch M."/>
            <person name="Goldberg J."/>
            <person name="Griggs A."/>
            <person name="Gujja S."/>
            <person name="Heiman D."/>
            <person name="Howarth C."/>
            <person name="Larson L."/>
            <person name="Lui A."/>
            <person name="MacDonald P.J.P."/>
            <person name="Mehta T."/>
            <person name="Montmayeur A."/>
            <person name="Murphy C."/>
            <person name="Neiman D."/>
            <person name="Pearson M."/>
            <person name="Priest M."/>
            <person name="Roberts A."/>
            <person name="Saif S."/>
            <person name="Shea T."/>
            <person name="Shenoy N."/>
            <person name="Sisk P."/>
            <person name="Stolte C."/>
            <person name="Sykes S."/>
            <person name="Yandava C."/>
            <person name="Wortman J."/>
            <person name="Nusbaum C."/>
            <person name="Birren B."/>
        </authorList>
    </citation>
    <scope>NUCLEOTIDE SEQUENCE</scope>
    <source>
        <strain evidence="5">R3-111a-1</strain>
    </source>
</reference>
<gene>
    <name evidence="6" type="primary">20348133</name>
    <name evidence="5" type="ORF">GGTG_07675</name>
</gene>
<evidence type="ECO:0000259" key="4">
    <source>
        <dbReference type="Pfam" id="PF05368"/>
    </source>
</evidence>
<dbReference type="Proteomes" id="UP000006039">
    <property type="component" value="Unassembled WGS sequence"/>
</dbReference>
<proteinExistence type="inferred from homology"/>
<reference evidence="6" key="5">
    <citation type="submission" date="2018-04" db="UniProtKB">
        <authorList>
            <consortium name="EnsemblFungi"/>
        </authorList>
    </citation>
    <scope>IDENTIFICATION</scope>
    <source>
        <strain evidence="6">R3-111a-1</strain>
    </source>
</reference>
<comment type="similarity">
    <text evidence="1">Belongs to the NmrA-type oxidoreductase family. Isoflavone reductase subfamily.</text>
</comment>
<dbReference type="HOGENOM" id="CLU_044876_0_2_1"/>
<dbReference type="OrthoDB" id="10000533at2759"/>
<evidence type="ECO:0000313" key="7">
    <source>
        <dbReference type="Proteomes" id="UP000006039"/>
    </source>
</evidence>
<keyword evidence="3" id="KW-0560">Oxidoreductase</keyword>
<evidence type="ECO:0000313" key="5">
    <source>
        <dbReference type="EMBL" id="EJT73820.1"/>
    </source>
</evidence>
<sequence>MVKIAIAGASGQLAREIIDEFVATGRHEIIGLLRKDPSNLPSLPGVTWVQTKYDDKAELVRLLAGVNTVICFFVVHTDEGARSQKLLIDAAVEAGVPRYIPSEWSAGASLGRPSSAALMPHYDNKLLVRDYLAALNNNNNNNNSGTGGGKKVLEYTLLWPGLFLNYLGAPRKTTAHVSTWEFLISMDKGVALAVEGHADARVAFTTIADLRAAVVRIIEHEGEWPVNGGIRGDAMRYADLLELAGRIRGAPLETSWLRKEVLQAGKLEAGWAPKVEHPSLDANFTDEAMEQMSAGIMLAVAAGAWDTSDEWNRLLPDMKFTGIEDFLTPLFKSEQ</sequence>
<dbReference type="PANTHER" id="PTHR47706">
    <property type="entry name" value="NMRA-LIKE FAMILY PROTEIN"/>
    <property type="match status" value="1"/>
</dbReference>
<dbReference type="RefSeq" id="XP_009223764.1">
    <property type="nucleotide sequence ID" value="XM_009225500.1"/>
</dbReference>
<reference evidence="6" key="4">
    <citation type="journal article" date="2015" name="G3 (Bethesda)">
        <title>Genome sequences of three phytopathogenic species of the Magnaporthaceae family of fungi.</title>
        <authorList>
            <person name="Okagaki L.H."/>
            <person name="Nunes C.C."/>
            <person name="Sailsbery J."/>
            <person name="Clay B."/>
            <person name="Brown D."/>
            <person name="John T."/>
            <person name="Oh Y."/>
            <person name="Young N."/>
            <person name="Fitzgerald M."/>
            <person name="Haas B.J."/>
            <person name="Zeng Q."/>
            <person name="Young S."/>
            <person name="Adiconis X."/>
            <person name="Fan L."/>
            <person name="Levin J.Z."/>
            <person name="Mitchell T.K."/>
            <person name="Okubara P.A."/>
            <person name="Farman M.L."/>
            <person name="Kohn L.M."/>
            <person name="Birren B."/>
            <person name="Ma L.-J."/>
            <person name="Dean R.A."/>
        </authorList>
    </citation>
    <scope>NUCLEOTIDE SEQUENCE</scope>
    <source>
        <strain evidence="6">R3-111a-1</strain>
    </source>
</reference>
<dbReference type="InterPro" id="IPR008030">
    <property type="entry name" value="NmrA-like"/>
</dbReference>
<feature type="domain" description="NmrA-like" evidence="4">
    <location>
        <begin position="3"/>
        <end position="139"/>
    </location>
</feature>
<evidence type="ECO:0000313" key="6">
    <source>
        <dbReference type="EnsemblFungi" id="EJT73820"/>
    </source>
</evidence>
<dbReference type="Gene3D" id="3.40.50.720">
    <property type="entry name" value="NAD(P)-binding Rossmann-like Domain"/>
    <property type="match status" value="1"/>
</dbReference>